<evidence type="ECO:0000313" key="2">
    <source>
        <dbReference type="Proteomes" id="UP001345219"/>
    </source>
</evidence>
<gene>
    <name evidence="1" type="ORF">SAY87_015105</name>
</gene>
<name>A0AAN7GTP9_9MYRT</name>
<accession>A0AAN7GTP9</accession>
<protein>
    <submittedName>
        <fullName evidence="1">Uncharacterized protein</fullName>
    </submittedName>
</protein>
<sequence length="104" mass="12262">MIDLIKSAIVTPVIATRIEDDKPKKKIKRKYHKKRALAEDEPKSDPYWLETFFGFVPEEADKVPDWGHFRILSPLLANICLDELDRWMESKIKEFYKPSKSDII</sequence>
<dbReference type="AlphaFoldDB" id="A0AAN7GTP9"/>
<dbReference type="EMBL" id="JAXIOK010000019">
    <property type="protein sequence ID" value="KAK4748519.1"/>
    <property type="molecule type" value="Genomic_DNA"/>
</dbReference>
<dbReference type="Proteomes" id="UP001345219">
    <property type="component" value="Chromosome 12"/>
</dbReference>
<comment type="caution">
    <text evidence="1">The sequence shown here is derived from an EMBL/GenBank/DDBJ whole genome shotgun (WGS) entry which is preliminary data.</text>
</comment>
<keyword evidence="2" id="KW-1185">Reference proteome</keyword>
<evidence type="ECO:0000313" key="1">
    <source>
        <dbReference type="EMBL" id="KAK4748519.1"/>
    </source>
</evidence>
<proteinExistence type="predicted"/>
<reference evidence="1 2" key="1">
    <citation type="journal article" date="2023" name="Hortic Res">
        <title>Pangenome of water caltrop reveals structural variations and asymmetric subgenome divergence after allopolyploidization.</title>
        <authorList>
            <person name="Zhang X."/>
            <person name="Chen Y."/>
            <person name="Wang L."/>
            <person name="Yuan Y."/>
            <person name="Fang M."/>
            <person name="Shi L."/>
            <person name="Lu R."/>
            <person name="Comes H.P."/>
            <person name="Ma Y."/>
            <person name="Chen Y."/>
            <person name="Huang G."/>
            <person name="Zhou Y."/>
            <person name="Zheng Z."/>
            <person name="Qiu Y."/>
        </authorList>
    </citation>
    <scope>NUCLEOTIDE SEQUENCE [LARGE SCALE GENOMIC DNA]</scope>
    <source>
        <tissue evidence="1">Roots</tissue>
    </source>
</reference>
<organism evidence="1 2">
    <name type="scientific">Trapa incisa</name>
    <dbReference type="NCBI Taxonomy" id="236973"/>
    <lineage>
        <taxon>Eukaryota</taxon>
        <taxon>Viridiplantae</taxon>
        <taxon>Streptophyta</taxon>
        <taxon>Embryophyta</taxon>
        <taxon>Tracheophyta</taxon>
        <taxon>Spermatophyta</taxon>
        <taxon>Magnoliopsida</taxon>
        <taxon>eudicotyledons</taxon>
        <taxon>Gunneridae</taxon>
        <taxon>Pentapetalae</taxon>
        <taxon>rosids</taxon>
        <taxon>malvids</taxon>
        <taxon>Myrtales</taxon>
        <taxon>Lythraceae</taxon>
        <taxon>Trapa</taxon>
    </lineage>
</organism>